<comment type="similarity">
    <text evidence="2">Belongs to the PC-esterase family. TBL subfamily.</text>
</comment>
<keyword evidence="7" id="KW-0732">Signal</keyword>
<evidence type="ECO:0000313" key="11">
    <source>
        <dbReference type="Proteomes" id="UP001206925"/>
    </source>
</evidence>
<evidence type="ECO:0000256" key="4">
    <source>
        <dbReference type="ARBA" id="ARBA00022968"/>
    </source>
</evidence>
<keyword evidence="6" id="KW-0472">Membrane</keyword>
<dbReference type="Pfam" id="PF14416">
    <property type="entry name" value="PMR5N"/>
    <property type="match status" value="1"/>
</dbReference>
<dbReference type="PANTHER" id="PTHR32285:SF71">
    <property type="entry name" value="PROTEIN TRICHOME BIREFRINGENCE-LIKE 39"/>
    <property type="match status" value="1"/>
</dbReference>
<evidence type="ECO:0008006" key="12">
    <source>
        <dbReference type="Google" id="ProtNLM"/>
    </source>
</evidence>
<evidence type="ECO:0000256" key="6">
    <source>
        <dbReference type="ARBA" id="ARBA00023136"/>
    </source>
</evidence>
<dbReference type="Proteomes" id="UP001206925">
    <property type="component" value="Unassembled WGS sequence"/>
</dbReference>
<evidence type="ECO:0000313" key="10">
    <source>
        <dbReference type="EMBL" id="KAI7739272.1"/>
    </source>
</evidence>
<evidence type="ECO:0000256" key="3">
    <source>
        <dbReference type="ARBA" id="ARBA00022692"/>
    </source>
</evidence>
<organism evidence="10 11">
    <name type="scientific">Ambrosia artemisiifolia</name>
    <name type="common">Common ragweed</name>
    <dbReference type="NCBI Taxonomy" id="4212"/>
    <lineage>
        <taxon>Eukaryota</taxon>
        <taxon>Viridiplantae</taxon>
        <taxon>Streptophyta</taxon>
        <taxon>Embryophyta</taxon>
        <taxon>Tracheophyta</taxon>
        <taxon>Spermatophyta</taxon>
        <taxon>Magnoliopsida</taxon>
        <taxon>eudicotyledons</taxon>
        <taxon>Gunneridae</taxon>
        <taxon>Pentapetalae</taxon>
        <taxon>asterids</taxon>
        <taxon>campanulids</taxon>
        <taxon>Asterales</taxon>
        <taxon>Asteraceae</taxon>
        <taxon>Asteroideae</taxon>
        <taxon>Heliantheae alliance</taxon>
        <taxon>Heliantheae</taxon>
        <taxon>Ambrosia</taxon>
    </lineage>
</organism>
<dbReference type="GO" id="GO:0005794">
    <property type="term" value="C:Golgi apparatus"/>
    <property type="evidence" value="ECO:0007669"/>
    <property type="project" value="TreeGrafter"/>
</dbReference>
<dbReference type="PANTHER" id="PTHR32285">
    <property type="entry name" value="PROTEIN TRICHOME BIREFRINGENCE-LIKE 9-RELATED"/>
    <property type="match status" value="1"/>
</dbReference>
<feature type="chain" id="PRO_5041950858" description="Protein trichome birefringence-like 39" evidence="7">
    <location>
        <begin position="23"/>
        <end position="301"/>
    </location>
</feature>
<dbReference type="EMBL" id="JAMZMK010008645">
    <property type="protein sequence ID" value="KAI7739272.1"/>
    <property type="molecule type" value="Genomic_DNA"/>
</dbReference>
<evidence type="ECO:0000259" key="8">
    <source>
        <dbReference type="Pfam" id="PF13839"/>
    </source>
</evidence>
<evidence type="ECO:0000256" key="2">
    <source>
        <dbReference type="ARBA" id="ARBA00007727"/>
    </source>
</evidence>
<dbReference type="AlphaFoldDB" id="A0AAD5GEE4"/>
<comment type="caution">
    <text evidence="10">The sequence shown here is derived from an EMBL/GenBank/DDBJ whole genome shotgun (WGS) entry which is preliminary data.</text>
</comment>
<accession>A0AAD5GEE4</accession>
<dbReference type="Pfam" id="PF13839">
    <property type="entry name" value="PC-Esterase"/>
    <property type="match status" value="2"/>
</dbReference>
<gene>
    <name evidence="10" type="ORF">M8C21_002446</name>
</gene>
<evidence type="ECO:0000256" key="5">
    <source>
        <dbReference type="ARBA" id="ARBA00022989"/>
    </source>
</evidence>
<proteinExistence type="inferred from homology"/>
<feature type="domain" description="Trichome birefringence-like C-terminal" evidence="8">
    <location>
        <begin position="206"/>
        <end position="297"/>
    </location>
</feature>
<feature type="domain" description="Trichome birefringence-like C-terminal" evidence="8">
    <location>
        <begin position="86"/>
        <end position="201"/>
    </location>
</feature>
<keyword evidence="5" id="KW-1133">Transmembrane helix</keyword>
<dbReference type="InterPro" id="IPR029962">
    <property type="entry name" value="TBL"/>
</dbReference>
<dbReference type="GO" id="GO:0016413">
    <property type="term" value="F:O-acetyltransferase activity"/>
    <property type="evidence" value="ECO:0007669"/>
    <property type="project" value="InterPro"/>
</dbReference>
<comment type="subcellular location">
    <subcellularLocation>
        <location evidence="1">Membrane</location>
        <topology evidence="1">Single-pass membrane protein</topology>
    </subcellularLocation>
</comment>
<keyword evidence="3" id="KW-0812">Transmembrane</keyword>
<evidence type="ECO:0000259" key="9">
    <source>
        <dbReference type="Pfam" id="PF14416"/>
    </source>
</evidence>
<feature type="signal peptide" evidence="7">
    <location>
        <begin position="1"/>
        <end position="22"/>
    </location>
</feature>
<keyword evidence="11" id="KW-1185">Reference proteome</keyword>
<protein>
    <recommendedName>
        <fullName evidence="12">Protein trichome birefringence-like 39</fullName>
    </recommendedName>
</protein>
<sequence length="301" mass="34766">MGNLFTSLLYLSLFLFFYKINATSFLNSSKANSCNFFRGKWVYDPSYPLYNPSTCPFMDPEFDCIKYGRPDRSYLKYRWQPFGCNLPRFNGAEMLLKWRGKKIMFVGDSLSYNMWISLSCMIHSWVPNAKYTLVKTGSVLIDLTFQGYGLKLSLYRTPSIVDIVNENGKRVLKLDSIRQGNMWKGANVLIFNSWHWWTHTGRDQPGRDWNEPSKSCKSETQPFFGLRYPAGTPMASVVVNKVFARLKKPVYLLDITTLSQYRKDAHPTYYSGNHFGLDCSHWCLPGLPDTWNILLYAALSG</sequence>
<evidence type="ECO:0000256" key="1">
    <source>
        <dbReference type="ARBA" id="ARBA00004167"/>
    </source>
</evidence>
<reference evidence="10" key="1">
    <citation type="submission" date="2022-06" db="EMBL/GenBank/DDBJ databases">
        <title>Uncovering the hologenomic basis of an extraordinary plant invasion.</title>
        <authorList>
            <person name="Bieker V.C."/>
            <person name="Martin M.D."/>
            <person name="Gilbert T."/>
            <person name="Hodgins K."/>
            <person name="Battlay P."/>
            <person name="Petersen B."/>
            <person name="Wilson J."/>
        </authorList>
    </citation>
    <scope>NUCLEOTIDE SEQUENCE</scope>
    <source>
        <strain evidence="10">AA19_3_7</strain>
        <tissue evidence="10">Leaf</tissue>
    </source>
</reference>
<name>A0AAD5GEE4_AMBAR</name>
<feature type="domain" description="Trichome birefringence-like N-terminal" evidence="9">
    <location>
        <begin position="33"/>
        <end position="85"/>
    </location>
</feature>
<evidence type="ECO:0000256" key="7">
    <source>
        <dbReference type="SAM" id="SignalP"/>
    </source>
</evidence>
<dbReference type="InterPro" id="IPR025846">
    <property type="entry name" value="TBL_N"/>
</dbReference>
<dbReference type="InterPro" id="IPR026057">
    <property type="entry name" value="TBL_C"/>
</dbReference>
<keyword evidence="4" id="KW-0735">Signal-anchor</keyword>
<dbReference type="GO" id="GO:0016020">
    <property type="term" value="C:membrane"/>
    <property type="evidence" value="ECO:0007669"/>
    <property type="project" value="UniProtKB-SubCell"/>
</dbReference>